<comment type="caution">
    <text evidence="1">The sequence shown here is derived from an EMBL/GenBank/DDBJ whole genome shotgun (WGS) entry which is preliminary data.</text>
</comment>
<dbReference type="EMBL" id="CM055738">
    <property type="protein sequence ID" value="KAJ8005128.1"/>
    <property type="molecule type" value="Genomic_DNA"/>
</dbReference>
<gene>
    <name evidence="1" type="ORF">DPEC_G00143440</name>
</gene>
<evidence type="ECO:0000313" key="2">
    <source>
        <dbReference type="Proteomes" id="UP001157502"/>
    </source>
</evidence>
<evidence type="ECO:0000313" key="1">
    <source>
        <dbReference type="EMBL" id="KAJ8005128.1"/>
    </source>
</evidence>
<protein>
    <submittedName>
        <fullName evidence="1">Uncharacterized protein</fullName>
    </submittedName>
</protein>
<name>A0ACC2GMY2_DALPE</name>
<dbReference type="Proteomes" id="UP001157502">
    <property type="component" value="Chromosome 11"/>
</dbReference>
<reference evidence="1" key="1">
    <citation type="submission" date="2021-05" db="EMBL/GenBank/DDBJ databases">
        <authorList>
            <person name="Pan Q."/>
            <person name="Jouanno E."/>
            <person name="Zahm M."/>
            <person name="Klopp C."/>
            <person name="Cabau C."/>
            <person name="Louis A."/>
            <person name="Berthelot C."/>
            <person name="Parey E."/>
            <person name="Roest Crollius H."/>
            <person name="Montfort J."/>
            <person name="Robinson-Rechavi M."/>
            <person name="Bouchez O."/>
            <person name="Lampietro C."/>
            <person name="Lopez Roques C."/>
            <person name="Donnadieu C."/>
            <person name="Postlethwait J."/>
            <person name="Bobe J."/>
            <person name="Dillon D."/>
            <person name="Chandos A."/>
            <person name="von Hippel F."/>
            <person name="Guiguen Y."/>
        </authorList>
    </citation>
    <scope>NUCLEOTIDE SEQUENCE</scope>
    <source>
        <strain evidence="1">YG-Jan2019</strain>
    </source>
</reference>
<organism evidence="1 2">
    <name type="scientific">Dallia pectoralis</name>
    <name type="common">Alaska blackfish</name>
    <dbReference type="NCBI Taxonomy" id="75939"/>
    <lineage>
        <taxon>Eukaryota</taxon>
        <taxon>Metazoa</taxon>
        <taxon>Chordata</taxon>
        <taxon>Craniata</taxon>
        <taxon>Vertebrata</taxon>
        <taxon>Euteleostomi</taxon>
        <taxon>Actinopterygii</taxon>
        <taxon>Neopterygii</taxon>
        <taxon>Teleostei</taxon>
        <taxon>Protacanthopterygii</taxon>
        <taxon>Esociformes</taxon>
        <taxon>Umbridae</taxon>
        <taxon>Dallia</taxon>
    </lineage>
</organism>
<proteinExistence type="predicted"/>
<keyword evidence="2" id="KW-1185">Reference proteome</keyword>
<sequence length="140" mass="14943">MSVKLDTLDPSALPVAYSSKSETVTLPGGVVSLTGITLVTGGAELSCGSCMMAFSVLGTLIGVSVVAVGLWDQQQNRERTSHLLVLGLVILITSFAVVGSVVGFRLLTKRRRKMKRQEREDGRVVLIEEGGRRVIKTVTA</sequence>
<accession>A0ACC2GMY2</accession>